<dbReference type="RefSeq" id="WP_089701606.1">
    <property type="nucleotide sequence ID" value="NZ_FNII01000001.1"/>
</dbReference>
<dbReference type="PANTHER" id="PTHR39328:SF1">
    <property type="entry name" value="BLL2871 PROTEIN"/>
    <property type="match status" value="1"/>
</dbReference>
<evidence type="ECO:0000313" key="2">
    <source>
        <dbReference type="Proteomes" id="UP000199677"/>
    </source>
</evidence>
<proteinExistence type="predicted"/>
<sequence length="222" mass="23389">MTFSLIALDPDNGCLGMACATGSPAVGGFVLHLWPGVGAAITQGYSTHVLAAEQGLARLAIGESVHTVVSALRQADQGASWRQLAIMDVQGSVAGWTGECNLPFMDMHLVDGLVVAGNMLASNRVVPVMVTAFHEARSRGEPMAESLLASLAAGRAEGGDQRGAVSAALKVRCPGGVPYDLRIDNDAEAVLALERLHRQIRGDQDFQTFLARLPDATDPHRH</sequence>
<dbReference type="SUPFAM" id="SSF56235">
    <property type="entry name" value="N-terminal nucleophile aminohydrolases (Ntn hydrolases)"/>
    <property type="match status" value="1"/>
</dbReference>
<dbReference type="InterPro" id="IPR029055">
    <property type="entry name" value="Ntn_hydrolases_N"/>
</dbReference>
<dbReference type="Proteomes" id="UP000199677">
    <property type="component" value="Unassembled WGS sequence"/>
</dbReference>
<name>A0A1G9XCQ2_9GAMM</name>
<organism evidence="1 2">
    <name type="scientific">Vreelandella arcis</name>
    <dbReference type="NCBI Taxonomy" id="416873"/>
    <lineage>
        <taxon>Bacteria</taxon>
        <taxon>Pseudomonadati</taxon>
        <taxon>Pseudomonadota</taxon>
        <taxon>Gammaproteobacteria</taxon>
        <taxon>Oceanospirillales</taxon>
        <taxon>Halomonadaceae</taxon>
        <taxon>Vreelandella</taxon>
    </lineage>
</organism>
<dbReference type="STRING" id="416873.SAMN04487951_101212"/>
<dbReference type="PANTHER" id="PTHR39328">
    <property type="entry name" value="BLL2871 PROTEIN"/>
    <property type="match status" value="1"/>
</dbReference>
<dbReference type="Pfam" id="PF06267">
    <property type="entry name" value="DUF1028"/>
    <property type="match status" value="1"/>
</dbReference>
<dbReference type="EMBL" id="FNII01000001">
    <property type="protein sequence ID" value="SDM94226.1"/>
    <property type="molecule type" value="Genomic_DNA"/>
</dbReference>
<dbReference type="AlphaFoldDB" id="A0A1G9XCQ2"/>
<keyword evidence="1" id="KW-0378">Hydrolase</keyword>
<gene>
    <name evidence="1" type="ORF">SAMN04487951_101212</name>
</gene>
<evidence type="ECO:0000313" key="1">
    <source>
        <dbReference type="EMBL" id="SDM94226.1"/>
    </source>
</evidence>
<dbReference type="Gene3D" id="3.60.20.10">
    <property type="entry name" value="Glutamine Phosphoribosylpyrophosphate, subunit 1, domain 1"/>
    <property type="match status" value="1"/>
</dbReference>
<keyword evidence="2" id="KW-1185">Reference proteome</keyword>
<protein>
    <submittedName>
        <fullName evidence="1">Uncharacterized conserved protein, Ntn-hydrolase superfamily</fullName>
    </submittedName>
</protein>
<accession>A0A1G9XCQ2</accession>
<dbReference type="OrthoDB" id="9790012at2"/>
<dbReference type="GO" id="GO:0016787">
    <property type="term" value="F:hydrolase activity"/>
    <property type="evidence" value="ECO:0007669"/>
    <property type="project" value="UniProtKB-KW"/>
</dbReference>
<dbReference type="InterPro" id="IPR010430">
    <property type="entry name" value="DUF1028"/>
</dbReference>
<reference evidence="2" key="1">
    <citation type="submission" date="2016-10" db="EMBL/GenBank/DDBJ databases">
        <authorList>
            <person name="Varghese N."/>
            <person name="Submissions S."/>
        </authorList>
    </citation>
    <scope>NUCLEOTIDE SEQUENCE [LARGE SCALE GENOMIC DNA]</scope>
    <source>
        <strain evidence="2">CGMCC 1.6494</strain>
    </source>
</reference>